<dbReference type="InterPro" id="IPR012373">
    <property type="entry name" value="Ferrdict_sens_TM"/>
</dbReference>
<comment type="caution">
    <text evidence="3">The sequence shown here is derived from an EMBL/GenBank/DDBJ whole genome shotgun (WGS) entry which is preliminary data.</text>
</comment>
<organism evidence="3 4">
    <name type="scientific">Bordetella genomosp. 12</name>
    <dbReference type="NCBI Taxonomy" id="463035"/>
    <lineage>
        <taxon>Bacteria</taxon>
        <taxon>Pseudomonadati</taxon>
        <taxon>Pseudomonadota</taxon>
        <taxon>Betaproteobacteria</taxon>
        <taxon>Burkholderiales</taxon>
        <taxon>Alcaligenaceae</taxon>
        <taxon>Bordetella</taxon>
    </lineage>
</organism>
<feature type="domain" description="FecR protein" evidence="1">
    <location>
        <begin position="106"/>
        <end position="191"/>
    </location>
</feature>
<dbReference type="PANTHER" id="PTHR30273:SF2">
    <property type="entry name" value="PROTEIN FECR"/>
    <property type="match status" value="1"/>
</dbReference>
<proteinExistence type="predicted"/>
<keyword evidence="4" id="KW-1185">Reference proteome</keyword>
<dbReference type="Proteomes" id="UP000216429">
    <property type="component" value="Unassembled WGS sequence"/>
</dbReference>
<dbReference type="OrthoDB" id="8666469at2"/>
<dbReference type="Pfam" id="PF16220">
    <property type="entry name" value="DUF4880"/>
    <property type="match status" value="1"/>
</dbReference>
<dbReference type="InterPro" id="IPR006860">
    <property type="entry name" value="FecR"/>
</dbReference>
<dbReference type="PIRSF" id="PIRSF018266">
    <property type="entry name" value="FecR"/>
    <property type="match status" value="1"/>
</dbReference>
<protein>
    <submittedName>
        <fullName evidence="3">Transmembrane sensor protein</fullName>
    </submittedName>
</protein>
<dbReference type="AlphaFoldDB" id="A0A261VKE9"/>
<keyword evidence="3" id="KW-0472">Membrane</keyword>
<name>A0A261VKE9_9BORD</name>
<sequence length="304" mass="33080">MLEATARQAITWWVLLQSGAASAHDRAGLQAWLHADAGHREAWARVCEVQQGVRRVPASLARAAFQPASPARRTALRGIAAAAVAGATGWGVYRHTPWQRLVADRSTGLGEVRKVALAPGLDITLSSDTAVQISRHGGQHQLRLLRGELLVQAKAASMQLDTGYGLARADHARLCARRGQRGCELQLLEGDLLLERDTDRMRIHGPQGLWLPGHGAVRRHSPDPDAAAWVDGLVVAHDWPLRVLVARLAHHRHGVIHLDPELAERRVSGVFPLFDAELALRAVGHSLPIAVQRRGPFWLSVGQA</sequence>
<feature type="domain" description="FecR N-terminal" evidence="2">
    <location>
        <begin position="7"/>
        <end position="48"/>
    </location>
</feature>
<reference evidence="4" key="1">
    <citation type="submission" date="2017-05" db="EMBL/GenBank/DDBJ databases">
        <title>Complete and WGS of Bordetella genogroups.</title>
        <authorList>
            <person name="Spilker T."/>
            <person name="Lipuma J."/>
        </authorList>
    </citation>
    <scope>NUCLEOTIDE SEQUENCE [LARGE SCALE GENOMIC DNA]</scope>
    <source>
        <strain evidence="4">AU6712</strain>
    </source>
</reference>
<evidence type="ECO:0000259" key="1">
    <source>
        <dbReference type="Pfam" id="PF04773"/>
    </source>
</evidence>
<keyword evidence="3" id="KW-0812">Transmembrane</keyword>
<accession>A0A261VKE9</accession>
<evidence type="ECO:0000313" key="3">
    <source>
        <dbReference type="EMBL" id="OZI74211.1"/>
    </source>
</evidence>
<dbReference type="RefSeq" id="WP_094811673.1">
    <property type="nucleotide sequence ID" value="NZ_NEVU01000002.1"/>
</dbReference>
<evidence type="ECO:0000313" key="4">
    <source>
        <dbReference type="Proteomes" id="UP000216429"/>
    </source>
</evidence>
<dbReference type="Pfam" id="PF04773">
    <property type="entry name" value="FecR"/>
    <property type="match status" value="1"/>
</dbReference>
<dbReference type="PANTHER" id="PTHR30273">
    <property type="entry name" value="PERIPLASMIC SIGNAL SENSOR AND SIGMA FACTOR ACTIVATOR FECR-RELATED"/>
    <property type="match status" value="1"/>
</dbReference>
<gene>
    <name evidence="3" type="ORF">CAL22_06835</name>
</gene>
<dbReference type="EMBL" id="NEVU01000002">
    <property type="protein sequence ID" value="OZI74211.1"/>
    <property type="molecule type" value="Genomic_DNA"/>
</dbReference>
<dbReference type="GO" id="GO:0016989">
    <property type="term" value="F:sigma factor antagonist activity"/>
    <property type="evidence" value="ECO:0007669"/>
    <property type="project" value="TreeGrafter"/>
</dbReference>
<dbReference type="InterPro" id="IPR032623">
    <property type="entry name" value="FecR_N"/>
</dbReference>
<evidence type="ECO:0000259" key="2">
    <source>
        <dbReference type="Pfam" id="PF16220"/>
    </source>
</evidence>